<evidence type="ECO:0000313" key="3">
    <source>
        <dbReference type="Proteomes" id="UP001518140"/>
    </source>
</evidence>
<name>A0ABX0E5M0_9ACTN</name>
<dbReference type="SUPFAM" id="SSF52777">
    <property type="entry name" value="CoA-dependent acyltransferases"/>
    <property type="match status" value="1"/>
</dbReference>
<comment type="caution">
    <text evidence="2">The sequence shown here is derived from an EMBL/GenBank/DDBJ whole genome shotgun (WGS) entry which is preliminary data.</text>
</comment>
<dbReference type="PANTHER" id="PTHR45527:SF1">
    <property type="entry name" value="FATTY ACID SYNTHASE"/>
    <property type="match status" value="1"/>
</dbReference>
<dbReference type="Proteomes" id="UP001518140">
    <property type="component" value="Unassembled WGS sequence"/>
</dbReference>
<evidence type="ECO:0000259" key="1">
    <source>
        <dbReference type="Pfam" id="PF00501"/>
    </source>
</evidence>
<dbReference type="Pfam" id="PF00501">
    <property type="entry name" value="AMP-binding"/>
    <property type="match status" value="1"/>
</dbReference>
<dbReference type="Gene3D" id="3.40.50.980">
    <property type="match status" value="2"/>
</dbReference>
<feature type="domain" description="AMP-dependent synthetase/ligase" evidence="1">
    <location>
        <begin position="95"/>
        <end position="432"/>
    </location>
</feature>
<accession>A0ABX0E5M0</accession>
<keyword evidence="3" id="KW-1185">Reference proteome</keyword>
<dbReference type="PANTHER" id="PTHR45527">
    <property type="entry name" value="NONRIBOSOMAL PEPTIDE SYNTHETASE"/>
    <property type="match status" value="1"/>
</dbReference>
<dbReference type="Gene3D" id="2.30.38.10">
    <property type="entry name" value="Luciferase, Domain 3"/>
    <property type="match status" value="1"/>
</dbReference>
<evidence type="ECO:0000313" key="2">
    <source>
        <dbReference type="EMBL" id="NGO49498.1"/>
    </source>
</evidence>
<organism evidence="2 3">
    <name type="scientific">Streptomyces ureilyticus</name>
    <dbReference type="NCBI Taxonomy" id="1775131"/>
    <lineage>
        <taxon>Bacteria</taxon>
        <taxon>Bacillati</taxon>
        <taxon>Actinomycetota</taxon>
        <taxon>Actinomycetes</taxon>
        <taxon>Kitasatosporales</taxon>
        <taxon>Streptomycetaceae</taxon>
        <taxon>Streptomyces</taxon>
    </lineage>
</organism>
<feature type="non-terminal residue" evidence="2">
    <location>
        <position position="1"/>
    </location>
</feature>
<proteinExistence type="predicted"/>
<dbReference type="InterPro" id="IPR020845">
    <property type="entry name" value="AMP-binding_CS"/>
</dbReference>
<reference evidence="2 3" key="1">
    <citation type="submission" date="2020-02" db="EMBL/GenBank/DDBJ databases">
        <title>Whole-genome analyses of novel actinobacteria.</title>
        <authorList>
            <person name="Sahin N."/>
            <person name="Tokatli A."/>
        </authorList>
    </citation>
    <scope>NUCLEOTIDE SEQUENCE [LARGE SCALE GENOMIC DNA]</scope>
    <source>
        <strain evidence="2 3">YC419</strain>
    </source>
</reference>
<dbReference type="RefSeq" id="WP_165345902.1">
    <property type="nucleotide sequence ID" value="NZ_JAAKZX010000462.1"/>
</dbReference>
<protein>
    <submittedName>
        <fullName evidence="2">AMP-binding protein</fullName>
    </submittedName>
</protein>
<dbReference type="SUPFAM" id="SSF56801">
    <property type="entry name" value="Acetyl-CoA synthetase-like"/>
    <property type="match status" value="1"/>
</dbReference>
<sequence>SSMEGHDAAHYPVSLAVLPGETLKLQLGHDTGLFDDASARQMVERLRRVIEEMVADPGARIDGVDVLEPTERERLLVEYNDSARPVPDGTFPQLFEAQVGRTPDAVAVAYLDTSVSYGELNARANRLARVLVKRGVGPERLVGLALPRSVDMVVAVLAVLKAGGAYLPIDPDYPSERIAFMLQDADPVCVLTATETDHVAAEVGVPCSRIEDLYDGAEAGFVASDDLAEGERLGCLRADSPAYVIYTSGSTGRPKGVSVTHTGLASMGAMHADRFGVGPDSRVLQFASPSFDASVWELVMALLSGAALVVADRDRLLPGPALAELVAAAGVTHVTLPPSALAVLPADGLPSGVVLVVAGEACAPDVVARWSVGRRMFNAYGPTESSVCVSVSDVLVGGVVPPIGRPVWNTRVYVLDGGLRLVAPGVVGELYVG</sequence>
<dbReference type="PROSITE" id="PS00455">
    <property type="entry name" value="AMP_BINDING"/>
    <property type="match status" value="1"/>
</dbReference>
<gene>
    <name evidence="2" type="ORF">G6048_48140</name>
</gene>
<dbReference type="EMBL" id="JAAKZX010000462">
    <property type="protein sequence ID" value="NGO49498.1"/>
    <property type="molecule type" value="Genomic_DNA"/>
</dbReference>
<dbReference type="Gene3D" id="3.30.559.30">
    <property type="entry name" value="Nonribosomal peptide synthetase, condensation domain"/>
    <property type="match status" value="1"/>
</dbReference>
<feature type="non-terminal residue" evidence="2">
    <location>
        <position position="433"/>
    </location>
</feature>
<dbReference type="InterPro" id="IPR000873">
    <property type="entry name" value="AMP-dep_synth/lig_dom"/>
</dbReference>